<evidence type="ECO:0000256" key="3">
    <source>
        <dbReference type="ARBA" id="ARBA00023125"/>
    </source>
</evidence>
<dbReference type="HOGENOM" id="CLU_039613_16_2_6"/>
<dbReference type="AlphaFoldDB" id="C9XZ10"/>
<name>C9XZ10_CROTZ</name>
<dbReference type="InterPro" id="IPR036388">
    <property type="entry name" value="WH-like_DNA-bd_sf"/>
</dbReference>
<keyword evidence="4" id="KW-0804">Transcription</keyword>
<dbReference type="Pfam" id="PF00126">
    <property type="entry name" value="HTH_1"/>
    <property type="match status" value="1"/>
</dbReference>
<dbReference type="InterPro" id="IPR000847">
    <property type="entry name" value="LysR_HTH_N"/>
</dbReference>
<sequence length="308" mass="33530">MTIGATKMLNLSRLAMFVAVVDAKSFTGAAAALGQTKAVVSFNIRQLESELGVTLLLRSTRRLTLTDAGERLYQRSLLLLRNAGELLEDVQASHEGFSGELRVTTTPEYASHVVGPALAAFSRAHPALRIRHFSSSQHADLISERVDVAIRLGTLQDSAYRAALISRFDIFPVASPAWLERHPISTPEALSQAQWLVHTRLASPLRWALTGPHDETLWFEITRPPAIAADGAGALMSFALEGCGVALLPAWLVNTALEEGKLVRLLPAYRFPAQGVYAVYPDARHVSGKVRGFIDFLRDREAQAAAGK</sequence>
<proteinExistence type="inferred from homology"/>
<reference evidence="7" key="2">
    <citation type="journal article" date="2011" name="J. Bacteriol.">
        <title>Complete genome sequence of Cronobacter turicensis LMG 23827, a food-borne pathogen causing deaths in neonates.</title>
        <authorList>
            <person name="Stephan R."/>
            <person name="Lehner A."/>
            <person name="Tischler P."/>
            <person name="Rattei T."/>
        </authorList>
    </citation>
    <scope>NUCLEOTIDE SEQUENCE [LARGE SCALE GENOMIC DNA]</scope>
    <source>
        <strain evidence="7">DSM 18703 / CCUG 55852 / LMG 23827 / z3032</strain>
    </source>
</reference>
<dbReference type="FunFam" id="1.10.10.10:FF:000001">
    <property type="entry name" value="LysR family transcriptional regulator"/>
    <property type="match status" value="1"/>
</dbReference>
<organism evidence="6 7">
    <name type="scientific">Cronobacter turicensis (strain DSM 18703 / CCUG 55852 / LMG 23827 / z3032)</name>
    <dbReference type="NCBI Taxonomy" id="693216"/>
    <lineage>
        <taxon>Bacteria</taxon>
        <taxon>Pseudomonadati</taxon>
        <taxon>Pseudomonadota</taxon>
        <taxon>Gammaproteobacteria</taxon>
        <taxon>Enterobacterales</taxon>
        <taxon>Enterobacteriaceae</taxon>
        <taxon>Cronobacter</taxon>
    </lineage>
</organism>
<dbReference type="PATRIC" id="fig|693216.3.peg.3131"/>
<protein>
    <recommendedName>
        <fullName evidence="5">HTH lysR-type domain-containing protein</fullName>
    </recommendedName>
</protein>
<dbReference type="Pfam" id="PF03466">
    <property type="entry name" value="LysR_substrate"/>
    <property type="match status" value="1"/>
</dbReference>
<reference evidence="6 7" key="1">
    <citation type="journal article" date="2010" name="J. Bacteriol.">
        <title>Complete Genome Sequence of Cronobacter turicensis LMG 23827, a foodborne pathogen causing deaths in neonates.</title>
        <authorList>
            <person name="Stephan R."/>
            <person name="Lehner A."/>
            <person name="Tischler P."/>
            <person name="Rattei T."/>
        </authorList>
    </citation>
    <scope>NUCLEOTIDE SEQUENCE [LARGE SCALE GENOMIC DNA]</scope>
    <source>
        <strain evidence="7">DSM 18703 / CCUG 55852 / LMG 23827 / z3032</strain>
    </source>
</reference>
<evidence type="ECO:0000313" key="7">
    <source>
        <dbReference type="Proteomes" id="UP000002069"/>
    </source>
</evidence>
<evidence type="ECO:0000256" key="2">
    <source>
        <dbReference type="ARBA" id="ARBA00023015"/>
    </source>
</evidence>
<dbReference type="KEGG" id="ctu:CTU_33100"/>
<dbReference type="Gene3D" id="1.10.10.10">
    <property type="entry name" value="Winged helix-like DNA-binding domain superfamily/Winged helix DNA-binding domain"/>
    <property type="match status" value="1"/>
</dbReference>
<dbReference type="SUPFAM" id="SSF53850">
    <property type="entry name" value="Periplasmic binding protein-like II"/>
    <property type="match status" value="1"/>
</dbReference>
<comment type="similarity">
    <text evidence="1">Belongs to the LysR transcriptional regulatory family.</text>
</comment>
<dbReference type="PROSITE" id="PS50931">
    <property type="entry name" value="HTH_LYSR"/>
    <property type="match status" value="1"/>
</dbReference>
<dbReference type="SUPFAM" id="SSF46785">
    <property type="entry name" value="Winged helix' DNA-binding domain"/>
    <property type="match status" value="1"/>
</dbReference>
<accession>C9XZ10</accession>
<dbReference type="EMBL" id="FN543093">
    <property type="protein sequence ID" value="CBA33234.1"/>
    <property type="molecule type" value="Genomic_DNA"/>
</dbReference>
<dbReference type="InterPro" id="IPR005119">
    <property type="entry name" value="LysR_subst-bd"/>
</dbReference>
<dbReference type="InterPro" id="IPR058163">
    <property type="entry name" value="LysR-type_TF_proteobact-type"/>
</dbReference>
<evidence type="ECO:0000313" key="6">
    <source>
        <dbReference type="EMBL" id="CBA33234.1"/>
    </source>
</evidence>
<keyword evidence="7" id="KW-1185">Reference proteome</keyword>
<dbReference type="Gene3D" id="3.40.190.290">
    <property type="match status" value="1"/>
</dbReference>
<dbReference type="GO" id="GO:0043565">
    <property type="term" value="F:sequence-specific DNA binding"/>
    <property type="evidence" value="ECO:0007669"/>
    <property type="project" value="TreeGrafter"/>
</dbReference>
<gene>
    <name evidence="6" type="ordered locus">Ctu_33100</name>
</gene>
<dbReference type="Proteomes" id="UP000002069">
    <property type="component" value="Chromosome"/>
</dbReference>
<evidence type="ECO:0000256" key="4">
    <source>
        <dbReference type="ARBA" id="ARBA00023163"/>
    </source>
</evidence>
<dbReference type="GO" id="GO:0003700">
    <property type="term" value="F:DNA-binding transcription factor activity"/>
    <property type="evidence" value="ECO:0007669"/>
    <property type="project" value="InterPro"/>
</dbReference>
<dbReference type="CDD" id="cd08422">
    <property type="entry name" value="PBP2_CrgA_like"/>
    <property type="match status" value="1"/>
</dbReference>
<keyword evidence="3" id="KW-0238">DNA-binding</keyword>
<keyword evidence="2" id="KW-0805">Transcription regulation</keyword>
<dbReference type="InterPro" id="IPR036390">
    <property type="entry name" value="WH_DNA-bd_sf"/>
</dbReference>
<dbReference type="PANTHER" id="PTHR30537">
    <property type="entry name" value="HTH-TYPE TRANSCRIPTIONAL REGULATOR"/>
    <property type="match status" value="1"/>
</dbReference>
<dbReference type="PANTHER" id="PTHR30537:SF66">
    <property type="entry name" value="IRON-REGULATED VIRULENCE REGULATORY PROTEIN IRGB"/>
    <property type="match status" value="1"/>
</dbReference>
<dbReference type="GO" id="GO:0006351">
    <property type="term" value="P:DNA-templated transcription"/>
    <property type="evidence" value="ECO:0007669"/>
    <property type="project" value="TreeGrafter"/>
</dbReference>
<evidence type="ECO:0000256" key="1">
    <source>
        <dbReference type="ARBA" id="ARBA00009437"/>
    </source>
</evidence>
<evidence type="ECO:0000259" key="5">
    <source>
        <dbReference type="PROSITE" id="PS50931"/>
    </source>
</evidence>
<feature type="domain" description="HTH lysR-type" evidence="5">
    <location>
        <begin position="9"/>
        <end position="66"/>
    </location>
</feature>